<dbReference type="PANTHER" id="PTHR47272">
    <property type="entry name" value="DDE_TNP_1_7 DOMAIN-CONTAINING PROTEIN"/>
    <property type="match status" value="1"/>
</dbReference>
<reference evidence="2" key="1">
    <citation type="submission" date="2021-04" db="EMBL/GenBank/DDBJ databases">
        <authorList>
            <person name="Tunstrom K."/>
        </authorList>
    </citation>
    <scope>NUCLEOTIDE SEQUENCE</scope>
</reference>
<dbReference type="AlphaFoldDB" id="A0A8S3VZS7"/>
<gene>
    <name evidence="2" type="ORF">PAPOLLO_LOCUS142</name>
</gene>
<evidence type="ECO:0000313" key="2">
    <source>
        <dbReference type="EMBL" id="CAG4930387.1"/>
    </source>
</evidence>
<dbReference type="InterPro" id="IPR029526">
    <property type="entry name" value="PGBD"/>
</dbReference>
<dbReference type="EMBL" id="CAJQZP010000008">
    <property type="protein sequence ID" value="CAG4930387.1"/>
    <property type="molecule type" value="Genomic_DNA"/>
</dbReference>
<proteinExistence type="predicted"/>
<feature type="domain" description="PiggyBac transposable element-derived protein" evidence="1">
    <location>
        <begin position="1"/>
        <end position="117"/>
    </location>
</feature>
<evidence type="ECO:0000259" key="1">
    <source>
        <dbReference type="Pfam" id="PF13843"/>
    </source>
</evidence>
<accession>A0A8S3VZS7</accession>
<dbReference type="OrthoDB" id="6928957at2759"/>
<dbReference type="Pfam" id="PF13843">
    <property type="entry name" value="DDE_Tnp_1_7"/>
    <property type="match status" value="1"/>
</dbReference>
<protein>
    <submittedName>
        <fullName evidence="2">(apollo) hypothetical protein</fullName>
    </submittedName>
</protein>
<dbReference type="PANTHER" id="PTHR47272:SF1">
    <property type="entry name" value="PIGGYBAC TRANSPOSABLE ELEMENT-DERIVED PROTEIN 3-LIKE"/>
    <property type="match status" value="1"/>
</dbReference>
<sequence>MGAISLPQIRHYWSTHNGINIVKKAMTRRRFFTIRISLKIVYDADVSEEEKTNEIWKVAPLFDAILRGCRTQQKMGHISIDEMIIPFSGHCGIRQYCPGKPNPVGIKVFVLANLTGYDISRSDSTRISDV</sequence>
<keyword evidence="3" id="KW-1185">Reference proteome</keyword>
<evidence type="ECO:0000313" key="3">
    <source>
        <dbReference type="Proteomes" id="UP000691718"/>
    </source>
</evidence>
<dbReference type="Proteomes" id="UP000691718">
    <property type="component" value="Unassembled WGS sequence"/>
</dbReference>
<comment type="caution">
    <text evidence="2">The sequence shown here is derived from an EMBL/GenBank/DDBJ whole genome shotgun (WGS) entry which is preliminary data.</text>
</comment>
<organism evidence="2 3">
    <name type="scientific">Parnassius apollo</name>
    <name type="common">Apollo butterfly</name>
    <name type="synonym">Papilio apollo</name>
    <dbReference type="NCBI Taxonomy" id="110799"/>
    <lineage>
        <taxon>Eukaryota</taxon>
        <taxon>Metazoa</taxon>
        <taxon>Ecdysozoa</taxon>
        <taxon>Arthropoda</taxon>
        <taxon>Hexapoda</taxon>
        <taxon>Insecta</taxon>
        <taxon>Pterygota</taxon>
        <taxon>Neoptera</taxon>
        <taxon>Endopterygota</taxon>
        <taxon>Lepidoptera</taxon>
        <taxon>Glossata</taxon>
        <taxon>Ditrysia</taxon>
        <taxon>Papilionoidea</taxon>
        <taxon>Papilionidae</taxon>
        <taxon>Parnassiinae</taxon>
        <taxon>Parnassini</taxon>
        <taxon>Parnassius</taxon>
        <taxon>Parnassius</taxon>
    </lineage>
</organism>
<name>A0A8S3VZS7_PARAO</name>